<proteinExistence type="predicted"/>
<dbReference type="Proteomes" id="UP001229244">
    <property type="component" value="Unassembled WGS sequence"/>
</dbReference>
<accession>A0AAE3VME1</accession>
<organism evidence="1 2">
    <name type="scientific">Amorphus orientalis</name>
    <dbReference type="NCBI Taxonomy" id="649198"/>
    <lineage>
        <taxon>Bacteria</taxon>
        <taxon>Pseudomonadati</taxon>
        <taxon>Pseudomonadota</taxon>
        <taxon>Alphaproteobacteria</taxon>
        <taxon>Hyphomicrobiales</taxon>
        <taxon>Amorphaceae</taxon>
        <taxon>Amorphus</taxon>
    </lineage>
</organism>
<sequence>MSNGSSHHGTMPLAFNKLNLVYLLINANLKKGRSRFVTDLIKHCDEKINNHQKQLKEARNSGAETSQHLRDKNKISRATLYNYFNSLDGLGYEFSEEESINHAAEILEHHPGLADRFYSRFNDVLFHAFFEFMIDNRFIKENPSKMYAEDVADPLFFSVGKFLNLSETEMSEARSRLSGNFVVFRPSLRERSKIVVSCAQITHDAFGVLHYKENMHYKSGFGWMKQIFNGYIFRKAERYVLVSKDTSTKFIQISYLRVRHTNEKNQIVGMSGSYSGVSSFVSNEFFSTGVVLYRSARLNDFENYDIEKWKHGLAPEFGLVDTDSIDPQIRRYLFFYSPSYD</sequence>
<reference evidence="1" key="1">
    <citation type="submission" date="2023-07" db="EMBL/GenBank/DDBJ databases">
        <title>Genomic Encyclopedia of Type Strains, Phase IV (KMG-IV): sequencing the most valuable type-strain genomes for metagenomic binning, comparative biology and taxonomic classification.</title>
        <authorList>
            <person name="Goeker M."/>
        </authorList>
    </citation>
    <scope>NUCLEOTIDE SEQUENCE</scope>
    <source>
        <strain evidence="1">DSM 21202</strain>
    </source>
</reference>
<dbReference type="RefSeq" id="WP_306884400.1">
    <property type="nucleotide sequence ID" value="NZ_JAUSUL010000001.1"/>
</dbReference>
<keyword evidence="2" id="KW-1185">Reference proteome</keyword>
<dbReference type="AlphaFoldDB" id="A0AAE3VME1"/>
<name>A0AAE3VME1_9HYPH</name>
<comment type="caution">
    <text evidence="1">The sequence shown here is derived from an EMBL/GenBank/DDBJ whole genome shotgun (WGS) entry which is preliminary data.</text>
</comment>
<dbReference type="EMBL" id="JAUSUL010000001">
    <property type="protein sequence ID" value="MDQ0314613.1"/>
    <property type="molecule type" value="Genomic_DNA"/>
</dbReference>
<gene>
    <name evidence="1" type="ORF">J2S73_001050</name>
</gene>
<evidence type="ECO:0000313" key="2">
    <source>
        <dbReference type="Proteomes" id="UP001229244"/>
    </source>
</evidence>
<protein>
    <submittedName>
        <fullName evidence="1">Uncharacterized protein</fullName>
    </submittedName>
</protein>
<evidence type="ECO:0000313" key="1">
    <source>
        <dbReference type="EMBL" id="MDQ0314613.1"/>
    </source>
</evidence>